<name>D2EG31_PARA4</name>
<dbReference type="EMBL" id="GG730055">
    <property type="protein sequence ID" value="EEZ92684.1"/>
    <property type="molecule type" value="Genomic_DNA"/>
</dbReference>
<protein>
    <submittedName>
        <fullName evidence="1">Uncharacterized protein</fullName>
    </submittedName>
</protein>
<evidence type="ECO:0000313" key="1">
    <source>
        <dbReference type="EMBL" id="EEZ92684.1"/>
    </source>
</evidence>
<accession>D2EG31</accession>
<dbReference type="Proteomes" id="UP000009375">
    <property type="component" value="Unassembled WGS sequence"/>
</dbReference>
<evidence type="ECO:0000313" key="2">
    <source>
        <dbReference type="Proteomes" id="UP000009375"/>
    </source>
</evidence>
<proteinExistence type="predicted"/>
<organism evidence="1 2">
    <name type="scientific">Candidatus Parvarchaeum acidiphilum ARMAN-4</name>
    <dbReference type="NCBI Taxonomy" id="662760"/>
    <lineage>
        <taxon>Archaea</taxon>
        <taxon>Candidatus Parvarchaeota</taxon>
        <taxon>Candidatus Parvarchaeum</taxon>
    </lineage>
</organism>
<sequence>MRIKRRSNDIMKFSKTKPVFFEEETMQTFEPLNNVKSIENNLNSRFNIGLSI</sequence>
<gene>
    <name evidence="1" type="ORF">BJBARM4_0714</name>
</gene>
<dbReference type="AlphaFoldDB" id="D2EG31"/>
<reference evidence="1 2" key="1">
    <citation type="journal article" date="2010" name="Proc. Natl. Acad. Sci. U.S.A.">
        <title>Enigmatic, ultrasmall, uncultivated Archaea.</title>
        <authorList>
            <person name="Baker B.J."/>
            <person name="Comolli L.R."/>
            <person name="Dick G.J."/>
            <person name="Hauser L.J."/>
            <person name="Hyatt D."/>
            <person name="Dill B.D."/>
            <person name="Land M.L."/>
            <person name="Verberkmoes N.C."/>
            <person name="Hettich R.L."/>
            <person name="Banfield J.F."/>
        </authorList>
    </citation>
    <scope>NUCLEOTIDE SEQUENCE [LARGE SCALE GENOMIC DNA]</scope>
</reference>